<reference evidence="1" key="1">
    <citation type="submission" date="2023-10" db="EMBL/GenBank/DDBJ databases">
        <authorList>
            <person name="Chen Y."/>
            <person name="Shah S."/>
            <person name="Dougan E. K."/>
            <person name="Thang M."/>
            <person name="Chan C."/>
        </authorList>
    </citation>
    <scope>NUCLEOTIDE SEQUENCE [LARGE SCALE GENOMIC DNA]</scope>
</reference>
<accession>A0ABN9R1S5</accession>
<proteinExistence type="predicted"/>
<protein>
    <submittedName>
        <fullName evidence="1">Uncharacterized protein</fullName>
    </submittedName>
</protein>
<keyword evidence="2" id="KW-1185">Reference proteome</keyword>
<comment type="caution">
    <text evidence="1">The sequence shown here is derived from an EMBL/GenBank/DDBJ whole genome shotgun (WGS) entry which is preliminary data.</text>
</comment>
<sequence length="50" mass="5832">AAVAQPLLDESQPHPAAFGECWSDWRHRRSRGVYLDQPRLWEGEWGDARQ</sequence>
<name>A0ABN9R1S5_9DINO</name>
<organism evidence="1 2">
    <name type="scientific">Prorocentrum cordatum</name>
    <dbReference type="NCBI Taxonomy" id="2364126"/>
    <lineage>
        <taxon>Eukaryota</taxon>
        <taxon>Sar</taxon>
        <taxon>Alveolata</taxon>
        <taxon>Dinophyceae</taxon>
        <taxon>Prorocentrales</taxon>
        <taxon>Prorocentraceae</taxon>
        <taxon>Prorocentrum</taxon>
    </lineage>
</organism>
<feature type="non-terminal residue" evidence="1">
    <location>
        <position position="1"/>
    </location>
</feature>
<feature type="non-terminal residue" evidence="1">
    <location>
        <position position="50"/>
    </location>
</feature>
<evidence type="ECO:0000313" key="2">
    <source>
        <dbReference type="Proteomes" id="UP001189429"/>
    </source>
</evidence>
<dbReference type="Proteomes" id="UP001189429">
    <property type="component" value="Unassembled WGS sequence"/>
</dbReference>
<evidence type="ECO:0000313" key="1">
    <source>
        <dbReference type="EMBL" id="CAK0812265.1"/>
    </source>
</evidence>
<gene>
    <name evidence="1" type="ORF">PCOR1329_LOCUS16589</name>
</gene>
<dbReference type="EMBL" id="CAUYUJ010005102">
    <property type="protein sequence ID" value="CAK0812265.1"/>
    <property type="molecule type" value="Genomic_DNA"/>
</dbReference>